<dbReference type="SUPFAM" id="SSF56935">
    <property type="entry name" value="Porins"/>
    <property type="match status" value="1"/>
</dbReference>
<dbReference type="Gene3D" id="2.40.170.20">
    <property type="entry name" value="TonB-dependent receptor, beta-barrel domain"/>
    <property type="match status" value="1"/>
</dbReference>
<dbReference type="Gene3D" id="2.60.40.1120">
    <property type="entry name" value="Carboxypeptidase-like, regulatory domain"/>
    <property type="match status" value="1"/>
</dbReference>
<evidence type="ECO:0000256" key="1">
    <source>
        <dbReference type="ARBA" id="ARBA00004442"/>
    </source>
</evidence>
<evidence type="ECO:0000313" key="5">
    <source>
        <dbReference type="EMBL" id="NHM03492.1"/>
    </source>
</evidence>
<name>A0ABX0ICS5_9FLAO</name>
<dbReference type="SUPFAM" id="SSF49464">
    <property type="entry name" value="Carboxypeptidase regulatory domain-like"/>
    <property type="match status" value="1"/>
</dbReference>
<organism evidence="5 6">
    <name type="scientific">Flavobacterium celericrescens</name>
    <dbReference type="NCBI Taxonomy" id="2709780"/>
    <lineage>
        <taxon>Bacteria</taxon>
        <taxon>Pseudomonadati</taxon>
        <taxon>Bacteroidota</taxon>
        <taxon>Flavobacteriia</taxon>
        <taxon>Flavobacteriales</taxon>
        <taxon>Flavobacteriaceae</taxon>
        <taxon>Flavobacterium</taxon>
    </lineage>
</organism>
<proteinExistence type="predicted"/>
<comment type="subcellular location">
    <subcellularLocation>
        <location evidence="1">Cell outer membrane</location>
    </subcellularLocation>
</comment>
<accession>A0ABX0ICS5</accession>
<evidence type="ECO:0000313" key="6">
    <source>
        <dbReference type="Proteomes" id="UP000761423"/>
    </source>
</evidence>
<evidence type="ECO:0000256" key="4">
    <source>
        <dbReference type="SAM" id="SignalP"/>
    </source>
</evidence>
<feature type="chain" id="PRO_5045145809" evidence="4">
    <location>
        <begin position="20"/>
        <end position="948"/>
    </location>
</feature>
<dbReference type="Proteomes" id="UP000761423">
    <property type="component" value="Unassembled WGS sequence"/>
</dbReference>
<reference evidence="5 6" key="1">
    <citation type="submission" date="2020-02" db="EMBL/GenBank/DDBJ databases">
        <authorList>
            <person name="Chen W.-M."/>
        </authorList>
    </citation>
    <scope>NUCLEOTIDE SEQUENCE [LARGE SCALE GENOMIC DNA]</scope>
    <source>
        <strain evidence="5 6">TWA-26</strain>
    </source>
</reference>
<keyword evidence="2" id="KW-0472">Membrane</keyword>
<gene>
    <name evidence="5" type="ORF">G4L40_02105</name>
</gene>
<keyword evidence="5" id="KW-0675">Receptor</keyword>
<dbReference type="Pfam" id="PF13715">
    <property type="entry name" value="CarbopepD_reg_2"/>
    <property type="match status" value="1"/>
</dbReference>
<dbReference type="InterPro" id="IPR008969">
    <property type="entry name" value="CarboxyPept-like_regulatory"/>
</dbReference>
<dbReference type="InterPro" id="IPR036942">
    <property type="entry name" value="Beta-barrel_TonB_sf"/>
</dbReference>
<dbReference type="RefSeq" id="WP_166235497.1">
    <property type="nucleotide sequence ID" value="NZ_JAAJBV010000001.1"/>
</dbReference>
<keyword evidence="4" id="KW-0732">Signal</keyword>
<keyword evidence="6" id="KW-1185">Reference proteome</keyword>
<sequence>MKKLVLSTLLVLQAVFVFAQQNPALKGKVIDAKSQKPLQNVVATIQSTNQSALTDIDGNFVFQTIPAGDQVLVVKSTGYSQQTFMLEPSNGQTMDLGVVVLEEDITSEQQLSLVTITENDLGDDNSGSESTSGLLQATRDTYQQAAAFNWGQARFRIRGLDNEYGTTMINGIVMNKLYDGRPQWSNWGGLNDATRNQEFTMGSAPSDYTFGGALGTQEINTRASFYRPGTRISMSGTNTNYSWRMMGTHASGMDKDGWAFVVSGSRRWAQEGYFEGTDYGANSLFASVEKKFNDKHSLNLTAMYAQNSRGKTSPNTKEVNDLMGVKYNSYWGWQNGKKRNSRDKDIEEPMVMLSHYWKLSEKTNLNTNVAFQTGSIGNSRLDYQLGNNPDPTYYRNLPSYYANQPSLWDDFVYDDAGNQLFEADGVTPLYQNLDAQNAENYFKTHSQIDWNAMYMANQNSAFAGRSIYVLYEDRTDDNLLNANSIINSSLSDNISLNAGVNVRKLRSHNFQNLLDLLGGQYFSDIDAFYTGDAAQSDLNNPNRQVVEGDTYGYNYLLHALTFDGFTQFKFSYDKADFYLAQSFSRSEYQREGLYRNGIYADNSFGKGKSVTFENFGFKGGITYKLNGRNYLDFNGLYQTKAPSLRNTFSNARMNNVITPDLQSESVTSADASYILRAPKFKARLTGFYSKINDATEISFFYGEGIGGGEDGGDEDTFVSEIVTGIDKQNMGAELGLEYQITSTIKATAAASYGQYIYSDNAKLKTNDDALAAAGNNSLTDFGTVYLKNYHQAGMPQTAASFGLEYRDPHFWWVGANVNYLADSYIDIASILRTDNFSIDSSTGDNYSGATQETVRDILKQEKFDSFTLVNLTGGKSWRISKANRNTVGFFASVNNLFDIEYKTGGFEQSRKATFPDLQADQANGTPSFGSKYFYGYGRTFFVNFYINF</sequence>
<evidence type="ECO:0000256" key="3">
    <source>
        <dbReference type="ARBA" id="ARBA00023237"/>
    </source>
</evidence>
<comment type="caution">
    <text evidence="5">The sequence shown here is derived from an EMBL/GenBank/DDBJ whole genome shotgun (WGS) entry which is preliminary data.</text>
</comment>
<keyword evidence="3" id="KW-0998">Cell outer membrane</keyword>
<protein>
    <submittedName>
        <fullName evidence="5">TonB-dependent receptor</fullName>
    </submittedName>
</protein>
<feature type="signal peptide" evidence="4">
    <location>
        <begin position="1"/>
        <end position="19"/>
    </location>
</feature>
<evidence type="ECO:0000256" key="2">
    <source>
        <dbReference type="ARBA" id="ARBA00023136"/>
    </source>
</evidence>
<dbReference type="EMBL" id="JAAJBV010000001">
    <property type="protein sequence ID" value="NHM03492.1"/>
    <property type="molecule type" value="Genomic_DNA"/>
</dbReference>